<feature type="domain" description="DOMON" evidence="7">
    <location>
        <begin position="585"/>
        <end position="705"/>
    </location>
</feature>
<dbReference type="InterPro" id="IPR013121">
    <property type="entry name" value="Fe_red_NAD-bd_6"/>
</dbReference>
<dbReference type="SMART" id="SM00664">
    <property type="entry name" value="DoH"/>
    <property type="match status" value="4"/>
</dbReference>
<dbReference type="Proteomes" id="UP000265427">
    <property type="component" value="Unassembled WGS sequence"/>
</dbReference>
<dbReference type="InterPro" id="IPR005018">
    <property type="entry name" value="DOMON_domain"/>
</dbReference>
<evidence type="ECO:0000256" key="6">
    <source>
        <dbReference type="SAM" id="Phobius"/>
    </source>
</evidence>
<feature type="domain" description="FAD-binding FR-type" evidence="8">
    <location>
        <begin position="1137"/>
        <end position="1251"/>
    </location>
</feature>
<dbReference type="PANTHER" id="PTHR11972">
    <property type="entry name" value="NADPH OXIDASE"/>
    <property type="match status" value="1"/>
</dbReference>
<dbReference type="Pfam" id="PF08022">
    <property type="entry name" value="FAD_binding_8"/>
    <property type="match status" value="1"/>
</dbReference>
<comment type="subcellular location">
    <subcellularLocation>
        <location evidence="1">Membrane</location>
        <topology evidence="1">Multi-pass membrane protein</topology>
    </subcellularLocation>
</comment>
<protein>
    <recommendedName>
        <fullName evidence="11">DOMON domain-containing protein</fullName>
    </recommendedName>
</protein>
<evidence type="ECO:0000256" key="5">
    <source>
        <dbReference type="ARBA" id="ARBA00023136"/>
    </source>
</evidence>
<feature type="transmembrane region" description="Helical" evidence="6">
    <location>
        <begin position="1039"/>
        <end position="1058"/>
    </location>
</feature>
<name>A0A397B023_APHAT</name>
<keyword evidence="2 6" id="KW-0812">Transmembrane</keyword>
<dbReference type="GO" id="GO:0016491">
    <property type="term" value="F:oxidoreductase activity"/>
    <property type="evidence" value="ECO:0007669"/>
    <property type="project" value="UniProtKB-KW"/>
</dbReference>
<evidence type="ECO:0000256" key="4">
    <source>
        <dbReference type="ARBA" id="ARBA00023002"/>
    </source>
</evidence>
<comment type="caution">
    <text evidence="9">The sequence shown here is derived from an EMBL/GenBank/DDBJ whole genome shotgun (WGS) entry which is preliminary data.</text>
</comment>
<evidence type="ECO:0000259" key="8">
    <source>
        <dbReference type="PROSITE" id="PS51384"/>
    </source>
</evidence>
<feature type="transmembrane region" description="Helical" evidence="6">
    <location>
        <begin position="996"/>
        <end position="1018"/>
    </location>
</feature>
<dbReference type="InterPro" id="IPR050369">
    <property type="entry name" value="RBOH/FRE"/>
</dbReference>
<evidence type="ECO:0000313" key="9">
    <source>
        <dbReference type="EMBL" id="RHY11678.1"/>
    </source>
</evidence>
<dbReference type="CDD" id="cd06186">
    <property type="entry name" value="NOX_Duox_like_FAD_NADP"/>
    <property type="match status" value="1"/>
</dbReference>
<proteinExistence type="predicted"/>
<feature type="transmembrane region" description="Helical" evidence="6">
    <location>
        <begin position="1070"/>
        <end position="1090"/>
    </location>
</feature>
<dbReference type="PROSITE" id="PS51384">
    <property type="entry name" value="FAD_FR"/>
    <property type="match status" value="1"/>
</dbReference>
<dbReference type="EMBL" id="QUSZ01004993">
    <property type="protein sequence ID" value="RHY11678.1"/>
    <property type="molecule type" value="Genomic_DNA"/>
</dbReference>
<dbReference type="PROSITE" id="PS50836">
    <property type="entry name" value="DOMON"/>
    <property type="match status" value="3"/>
</dbReference>
<feature type="transmembrane region" description="Helical" evidence="6">
    <location>
        <begin position="967"/>
        <end position="990"/>
    </location>
</feature>
<sequence length="1396" mass="148203">MSSSINSGHIHKRNKHMKAVSTLLGVAVAATASATAAATLSTCSSALFSTASPPAWAPLGAASPVSLRSIVQGESICVQVSLQNQPTATWFALAIAKSSRMINSPPTNAVLFTTHNATAALYVLEDAAPLGVHYQPDQTSSLRVVDSVVANGGITLTYERPLAAASSFDVPITLDVPTTVNWAVGFSTFPDYHDLQGSAHVTFTGGPKPPTVCSPSLLKEVPAVRLNDGPLSIQSVFVGATTACIQVTLTDAPEAAWFGLSFAPTTNMINSPANNALVYHIPNSTAVTYDLVAAAPESIVPSANQTASYHLVYASSVGGKVTYVVERTLAAATATDVAILIDKPTIVNWAVGSTSFPDYHESQGSARLQFSKYGVAAASIKPLVAPLVTSSSVCDEAAVASTPAVHLGDGPLSIQSIVVGGSACIRVTSTDTTLAWFAISVAPTTNMINTPTNNAIVFQFKDASALVYDLHDAAPDSVLPHPNASASIRVLHVSSSSTQISYFFERTLAAATSTDVAISTTESSPTIVNWAIGTSAFPDYHDVQGSTKLVFTSTHVWDLDHPVADPPCNHVTFASISSVTLSEESRLSLKYVVQGPNVCIQVVLVNPLATWFAISVAPTTNMINTPTNNALVYLVHNASAHTFDLVDSAIDSVVFGGHQSCVHVESSSNVDGVVTVTFRRPLVAVGPTDVAISTTSHTIVNWAVGFTSFPDYHDAQGSASIAFGTPVLPPPAVCSQASFPSTVRAVNLGPIALKSTLLGPFACFHATLRGYPNATWFALSVAPTTNMINTPANNAIVFHAANGTAALYDLIDSAPDGVVYQPDQSPLKVLHSSVVNGDLVLLFQRPVAATVPTDVAISLTDPNLVNWAVGTSAWPDYHDIQGSALIQFDVATETQSVSPIKTTVVPTYTSWIAATTFTLIAFLGAIVTHSGSFRWAKHQRLTAPPATNLGWFSGLVKTLADVTWGEVVVVAIYVLALVGVAISVLVQFPTATSSRLVALVSGHVSLLSLTFILLPVARGAHWEWLFGASHERLIKLHRWLGRVFVLTATLHLVANLPLATYAKSFGSQQVVPVFGFVAYLSFASMALLALESIRRQTFEVFYYYHRIASIVGLVFVVLHSATIRAAMGVPLALYAATYVWRFRGYLNKYHARIQSHVPGTVVFTLPVTPQTQAWARTMNPCSFFWVNIPSVSVLQWHPFSAVVTPDGHSIAFCIKALKAGSFADQVIAQAKTNLVSMTLIVGGPYGKPSVDFTKYDEVILISGGIGVTPFVSLVNQLPHTLPSAPFNTHIQFHWVVRTEAELLVADSLMFAAPLPTFVSPHYYVDGSAIDGSVVTTDGHTIAYTGTRPKLDKILSAESYVGKKVCVLVCGPPSLALSVQTHAYNAGFDFHKEVFEY</sequence>
<dbReference type="SFLD" id="SFLDS00052">
    <property type="entry name" value="Ferric_Reductase_Domain"/>
    <property type="match status" value="1"/>
</dbReference>
<dbReference type="Pfam" id="PF08030">
    <property type="entry name" value="NAD_binding_6"/>
    <property type="match status" value="1"/>
</dbReference>
<evidence type="ECO:0000313" key="10">
    <source>
        <dbReference type="Proteomes" id="UP000265427"/>
    </source>
</evidence>
<dbReference type="InterPro" id="IPR039261">
    <property type="entry name" value="FNR_nucleotide-bd"/>
</dbReference>
<dbReference type="Pfam" id="PF01794">
    <property type="entry name" value="Ferric_reduct"/>
    <property type="match status" value="1"/>
</dbReference>
<dbReference type="GO" id="GO:0005886">
    <property type="term" value="C:plasma membrane"/>
    <property type="evidence" value="ECO:0007669"/>
    <property type="project" value="TreeGrafter"/>
</dbReference>
<keyword evidence="3 6" id="KW-1133">Transmembrane helix</keyword>
<dbReference type="SFLD" id="SFLDG01168">
    <property type="entry name" value="Ferric_reductase_subgroup_(FRE"/>
    <property type="match status" value="1"/>
</dbReference>
<evidence type="ECO:0000256" key="1">
    <source>
        <dbReference type="ARBA" id="ARBA00004141"/>
    </source>
</evidence>
<keyword evidence="4" id="KW-0560">Oxidoreductase</keyword>
<feature type="domain" description="DOMON" evidence="7">
    <location>
        <begin position="749"/>
        <end position="870"/>
    </location>
</feature>
<evidence type="ECO:0008006" key="11">
    <source>
        <dbReference type="Google" id="ProtNLM"/>
    </source>
</evidence>
<dbReference type="Gene3D" id="3.40.50.80">
    <property type="entry name" value="Nucleotide-binding domain of ferredoxin-NADP reductase (FNR) module"/>
    <property type="match status" value="1"/>
</dbReference>
<dbReference type="InterPro" id="IPR013130">
    <property type="entry name" value="Fe3_Rdtase_TM_dom"/>
</dbReference>
<dbReference type="PANTHER" id="PTHR11972:SF69">
    <property type="entry name" value="FERRIC REDUCTION OXIDASE 6-RELATED"/>
    <property type="match status" value="1"/>
</dbReference>
<evidence type="ECO:0000256" key="3">
    <source>
        <dbReference type="ARBA" id="ARBA00022989"/>
    </source>
</evidence>
<dbReference type="CDD" id="cd09631">
    <property type="entry name" value="DOMON_DOH"/>
    <property type="match status" value="4"/>
</dbReference>
<reference evidence="9 10" key="1">
    <citation type="submission" date="2018-08" db="EMBL/GenBank/DDBJ databases">
        <title>Aphanomyces genome sequencing and annotation.</title>
        <authorList>
            <person name="Minardi D."/>
            <person name="Oidtmann B."/>
            <person name="Van Der Giezen M."/>
            <person name="Studholme D.J."/>
        </authorList>
    </citation>
    <scope>NUCLEOTIDE SEQUENCE [LARGE SCALE GENOMIC DNA]</scope>
    <source>
        <strain evidence="9 10">Kv</strain>
    </source>
</reference>
<dbReference type="SUPFAM" id="SSF52343">
    <property type="entry name" value="Ferredoxin reductase-like, C-terminal NADP-linked domain"/>
    <property type="match status" value="1"/>
</dbReference>
<dbReference type="InterPro" id="IPR017927">
    <property type="entry name" value="FAD-bd_FR_type"/>
</dbReference>
<dbReference type="InterPro" id="IPR013112">
    <property type="entry name" value="FAD-bd_8"/>
</dbReference>
<feature type="transmembrane region" description="Helical" evidence="6">
    <location>
        <begin position="1102"/>
        <end position="1119"/>
    </location>
</feature>
<keyword evidence="5 6" id="KW-0472">Membrane</keyword>
<dbReference type="VEuPathDB" id="FungiDB:H257_12290"/>
<evidence type="ECO:0000259" key="7">
    <source>
        <dbReference type="PROSITE" id="PS50836"/>
    </source>
</evidence>
<dbReference type="InterPro" id="IPR045266">
    <property type="entry name" value="DOH_DOMON"/>
</dbReference>
<accession>A0A397B023</accession>
<feature type="transmembrane region" description="Helical" evidence="6">
    <location>
        <begin position="908"/>
        <end position="927"/>
    </location>
</feature>
<feature type="domain" description="DOMON" evidence="7">
    <location>
        <begin position="63"/>
        <end position="185"/>
    </location>
</feature>
<gene>
    <name evidence="9" type="ORF">DYB36_008713</name>
</gene>
<organism evidence="9 10">
    <name type="scientific">Aphanomyces astaci</name>
    <name type="common">Crayfish plague agent</name>
    <dbReference type="NCBI Taxonomy" id="112090"/>
    <lineage>
        <taxon>Eukaryota</taxon>
        <taxon>Sar</taxon>
        <taxon>Stramenopiles</taxon>
        <taxon>Oomycota</taxon>
        <taxon>Saprolegniomycetes</taxon>
        <taxon>Saprolegniales</taxon>
        <taxon>Verrucalvaceae</taxon>
        <taxon>Aphanomyces</taxon>
    </lineage>
</organism>
<evidence type="ECO:0000256" key="2">
    <source>
        <dbReference type="ARBA" id="ARBA00022692"/>
    </source>
</evidence>